<evidence type="ECO:0000313" key="10">
    <source>
        <dbReference type="EMBL" id="SDU70725.1"/>
    </source>
</evidence>
<dbReference type="PANTHER" id="PTHR23502:SF132">
    <property type="entry name" value="POLYAMINE TRANSPORTER 2-RELATED"/>
    <property type="match status" value="1"/>
</dbReference>
<evidence type="ECO:0000256" key="2">
    <source>
        <dbReference type="ARBA" id="ARBA00006236"/>
    </source>
</evidence>
<proteinExistence type="inferred from homology"/>
<name>A0A1H2KQF7_9ACTN</name>
<dbReference type="InterPro" id="IPR020846">
    <property type="entry name" value="MFS_dom"/>
</dbReference>
<keyword evidence="6 8" id="KW-1133">Transmembrane helix</keyword>
<feature type="transmembrane region" description="Helical" evidence="8">
    <location>
        <begin position="172"/>
        <end position="194"/>
    </location>
</feature>
<accession>A0A1H2KQF7</accession>
<feature type="transmembrane region" description="Helical" evidence="8">
    <location>
        <begin position="310"/>
        <end position="333"/>
    </location>
</feature>
<evidence type="ECO:0000256" key="4">
    <source>
        <dbReference type="ARBA" id="ARBA00022475"/>
    </source>
</evidence>
<feature type="transmembrane region" description="Helical" evidence="8">
    <location>
        <begin position="12"/>
        <end position="31"/>
    </location>
</feature>
<organism evidence="10 11">
    <name type="scientific">Gordonia westfalica</name>
    <dbReference type="NCBI Taxonomy" id="158898"/>
    <lineage>
        <taxon>Bacteria</taxon>
        <taxon>Bacillati</taxon>
        <taxon>Actinomycetota</taxon>
        <taxon>Actinomycetes</taxon>
        <taxon>Mycobacteriales</taxon>
        <taxon>Gordoniaceae</taxon>
        <taxon>Gordonia</taxon>
    </lineage>
</organism>
<dbReference type="Proteomes" id="UP000183180">
    <property type="component" value="Unassembled WGS sequence"/>
</dbReference>
<feature type="transmembrane region" description="Helical" evidence="8">
    <location>
        <begin position="107"/>
        <end position="128"/>
    </location>
</feature>
<gene>
    <name evidence="10" type="ORF">SAMN04488548_1343530</name>
</gene>
<dbReference type="InterPro" id="IPR036259">
    <property type="entry name" value="MFS_trans_sf"/>
</dbReference>
<evidence type="ECO:0000256" key="8">
    <source>
        <dbReference type="SAM" id="Phobius"/>
    </source>
</evidence>
<dbReference type="EMBL" id="FNLM01000034">
    <property type="protein sequence ID" value="SDU70725.1"/>
    <property type="molecule type" value="Genomic_DNA"/>
</dbReference>
<dbReference type="InterPro" id="IPR011701">
    <property type="entry name" value="MFS"/>
</dbReference>
<feature type="transmembrane region" description="Helical" evidence="8">
    <location>
        <begin position="283"/>
        <end position="304"/>
    </location>
</feature>
<keyword evidence="5 8" id="KW-0812">Transmembrane</keyword>
<feature type="transmembrane region" description="Helical" evidence="8">
    <location>
        <begin position="251"/>
        <end position="271"/>
    </location>
</feature>
<feature type="transmembrane region" description="Helical" evidence="8">
    <location>
        <begin position="149"/>
        <end position="166"/>
    </location>
</feature>
<comment type="similarity">
    <text evidence="2">Belongs to the major facilitator superfamily. Bcr/CmlA family.</text>
</comment>
<feature type="transmembrane region" description="Helical" evidence="8">
    <location>
        <begin position="215"/>
        <end position="236"/>
    </location>
</feature>
<evidence type="ECO:0000256" key="5">
    <source>
        <dbReference type="ARBA" id="ARBA00022692"/>
    </source>
</evidence>
<dbReference type="NCBIfam" id="TIGR00710">
    <property type="entry name" value="efflux_Bcr_CflA"/>
    <property type="match status" value="1"/>
</dbReference>
<keyword evidence="4" id="KW-1003">Cell membrane</keyword>
<protein>
    <submittedName>
        <fullName evidence="10">MFS transporter, DHA1 family, bicyclomycin/chloramphenicol resistance protein</fullName>
    </submittedName>
</protein>
<dbReference type="RefSeq" id="WP_074852140.1">
    <property type="nucleotide sequence ID" value="NZ_FNLM01000034.1"/>
</dbReference>
<dbReference type="InterPro" id="IPR004812">
    <property type="entry name" value="Efflux_drug-R_Bcr/CmlA"/>
</dbReference>
<dbReference type="SUPFAM" id="SSF103473">
    <property type="entry name" value="MFS general substrate transporter"/>
    <property type="match status" value="1"/>
</dbReference>
<dbReference type="Pfam" id="PF07690">
    <property type="entry name" value="MFS_1"/>
    <property type="match status" value="1"/>
</dbReference>
<dbReference type="PANTHER" id="PTHR23502">
    <property type="entry name" value="MAJOR FACILITATOR SUPERFAMILY"/>
    <property type="match status" value="1"/>
</dbReference>
<evidence type="ECO:0000256" key="7">
    <source>
        <dbReference type="ARBA" id="ARBA00023136"/>
    </source>
</evidence>
<evidence type="ECO:0000313" key="11">
    <source>
        <dbReference type="Proteomes" id="UP000183180"/>
    </source>
</evidence>
<evidence type="ECO:0000259" key="9">
    <source>
        <dbReference type="PROSITE" id="PS50850"/>
    </source>
</evidence>
<dbReference type="OrthoDB" id="9814303at2"/>
<evidence type="ECO:0000256" key="6">
    <source>
        <dbReference type="ARBA" id="ARBA00022989"/>
    </source>
</evidence>
<dbReference type="STRING" id="158898.SAMN04488548_1343530"/>
<dbReference type="GO" id="GO:1990961">
    <property type="term" value="P:xenobiotic detoxification by transmembrane export across the plasma membrane"/>
    <property type="evidence" value="ECO:0007669"/>
    <property type="project" value="InterPro"/>
</dbReference>
<dbReference type="GO" id="GO:0005886">
    <property type="term" value="C:plasma membrane"/>
    <property type="evidence" value="ECO:0007669"/>
    <property type="project" value="UniProtKB-SubCell"/>
</dbReference>
<keyword evidence="3" id="KW-0813">Transport</keyword>
<dbReference type="Gene3D" id="1.20.1720.10">
    <property type="entry name" value="Multidrug resistance protein D"/>
    <property type="match status" value="1"/>
</dbReference>
<evidence type="ECO:0000256" key="1">
    <source>
        <dbReference type="ARBA" id="ARBA00004651"/>
    </source>
</evidence>
<feature type="transmembrane region" description="Helical" evidence="8">
    <location>
        <begin position="371"/>
        <end position="392"/>
    </location>
</feature>
<dbReference type="GO" id="GO:0042910">
    <property type="term" value="F:xenobiotic transmembrane transporter activity"/>
    <property type="evidence" value="ECO:0007669"/>
    <property type="project" value="InterPro"/>
</dbReference>
<keyword evidence="7 8" id="KW-0472">Membrane</keyword>
<feature type="transmembrane region" description="Helical" evidence="8">
    <location>
        <begin position="81"/>
        <end position="101"/>
    </location>
</feature>
<feature type="transmembrane region" description="Helical" evidence="8">
    <location>
        <begin position="51"/>
        <end position="69"/>
    </location>
</feature>
<evidence type="ECO:0000256" key="3">
    <source>
        <dbReference type="ARBA" id="ARBA00022448"/>
    </source>
</evidence>
<feature type="transmembrane region" description="Helical" evidence="8">
    <location>
        <begin position="340"/>
        <end position="359"/>
    </location>
</feature>
<feature type="domain" description="Major facilitator superfamily (MFS) profile" evidence="9">
    <location>
        <begin position="16"/>
        <end position="409"/>
    </location>
</feature>
<dbReference type="AlphaFoldDB" id="A0A1H2KQF7"/>
<dbReference type="CDD" id="cd17320">
    <property type="entry name" value="MFS_MdfA_MDR_like"/>
    <property type="match status" value="1"/>
</dbReference>
<dbReference type="PROSITE" id="PS50850">
    <property type="entry name" value="MFS"/>
    <property type="match status" value="1"/>
</dbReference>
<comment type="subcellular location">
    <subcellularLocation>
        <location evidence="1">Cell membrane</location>
        <topology evidence="1">Multi-pass membrane protein</topology>
    </subcellularLocation>
</comment>
<reference evidence="10 11" key="1">
    <citation type="submission" date="2016-10" db="EMBL/GenBank/DDBJ databases">
        <authorList>
            <person name="de Groot N.N."/>
        </authorList>
    </citation>
    <scope>NUCLEOTIDE SEQUENCE [LARGE SCALE GENOMIC DNA]</scope>
    <source>
        <strain evidence="10 11">DSM 44215</strain>
    </source>
</reference>
<sequence>MTSSAPTTGDGLGARLLFTLALLSATAPIATDLYLPSFIEVQDALHTDATRVQLTLTAFLIGVGVGQIIWGPISDRVGRRLPLVIGSAGAVVAGIVVVAAPNIEVLIGARFVQALAAASGMVIARAVIADLQRGFAGARSMTLMMSIQSLAPVVAPLVGGVLAGHVPWRGVLAVILATACLQLIGAVTSVPETLPATRRAPRLRFGDLLGRLKRPAFMAYVLTQAFAFGALMAYISSSSFVYQNVIGTSELVYGCAFAVNALGMMGGGLVSSRLSRRRVHPATTIKFSLPVLILASFGVLGAAVSPVPVLLVVPLFVVATAIGFVFGNAAALAMEHTRDAAGAGSAVLGGIMFLVGGALSPLGGLAGDDTAVPMACIMIGSSILTAGCFAIGRLHVARDPESEAAFATA</sequence>